<dbReference type="CDD" id="cd00377">
    <property type="entry name" value="ICL_PEPM"/>
    <property type="match status" value="1"/>
</dbReference>
<dbReference type="Gene3D" id="3.20.20.60">
    <property type="entry name" value="Phosphoenolpyruvate-binding domains"/>
    <property type="match status" value="1"/>
</dbReference>
<dbReference type="OrthoDB" id="1923844at2759"/>
<dbReference type="InterPro" id="IPR039556">
    <property type="entry name" value="ICL/PEPM"/>
</dbReference>
<dbReference type="GO" id="GO:0003824">
    <property type="term" value="F:catalytic activity"/>
    <property type="evidence" value="ECO:0007669"/>
    <property type="project" value="InterPro"/>
</dbReference>
<dbReference type="Proteomes" id="UP001152484">
    <property type="component" value="Unassembled WGS sequence"/>
</dbReference>
<dbReference type="AlphaFoldDB" id="A0A9P0ZLN4"/>
<dbReference type="SUPFAM" id="SSF51621">
    <property type="entry name" value="Phosphoenolpyruvate/pyruvate domain"/>
    <property type="match status" value="1"/>
</dbReference>
<dbReference type="Pfam" id="PF13714">
    <property type="entry name" value="PEP_mutase"/>
    <property type="match status" value="1"/>
</dbReference>
<accession>A0A9P0ZLN4</accession>
<comment type="caution">
    <text evidence="1">The sequence shown here is derived from an EMBL/GenBank/DDBJ whole genome shotgun (WGS) entry which is preliminary data.</text>
</comment>
<evidence type="ECO:0000313" key="1">
    <source>
        <dbReference type="EMBL" id="CAH9104564.1"/>
    </source>
</evidence>
<proteinExistence type="predicted"/>
<evidence type="ECO:0008006" key="3">
    <source>
        <dbReference type="Google" id="ProtNLM"/>
    </source>
</evidence>
<dbReference type="PANTHER" id="PTHR42905:SF2">
    <property type="entry name" value="PHOSPHOENOLPYRUVATE CARBOXYLASE FAMILY PROTEIN"/>
    <property type="match status" value="1"/>
</dbReference>
<reference evidence="1" key="1">
    <citation type="submission" date="2022-07" db="EMBL/GenBank/DDBJ databases">
        <authorList>
            <person name="Macas J."/>
            <person name="Novak P."/>
            <person name="Neumann P."/>
        </authorList>
    </citation>
    <scope>NUCLEOTIDE SEQUENCE</scope>
</reference>
<organism evidence="1 2">
    <name type="scientific">Cuscuta europaea</name>
    <name type="common">European dodder</name>
    <dbReference type="NCBI Taxonomy" id="41803"/>
    <lineage>
        <taxon>Eukaryota</taxon>
        <taxon>Viridiplantae</taxon>
        <taxon>Streptophyta</taxon>
        <taxon>Embryophyta</taxon>
        <taxon>Tracheophyta</taxon>
        <taxon>Spermatophyta</taxon>
        <taxon>Magnoliopsida</taxon>
        <taxon>eudicotyledons</taxon>
        <taxon>Gunneridae</taxon>
        <taxon>Pentapetalae</taxon>
        <taxon>asterids</taxon>
        <taxon>lamiids</taxon>
        <taxon>Solanales</taxon>
        <taxon>Convolvulaceae</taxon>
        <taxon>Cuscuteae</taxon>
        <taxon>Cuscuta</taxon>
        <taxon>Cuscuta subgen. Cuscuta</taxon>
    </lineage>
</organism>
<sequence>MFSAGTSFLASCNCSELISNSKVGPSFSSLFDHSLRRCYRFPTGIGIRISGRLYGEPSGRSKAAKECHVARSSIQAISSVSKSGDSKATRLRNLLESPGIHLGPACFNALSAKLVERAGFDFGFTTGFGISAAQLGLPDTGLITYGEMVAMGQEIARAVSIPLIGDADNGYGNAMNVKRTVKGYIHSGYAGILLEDQVSPKACGHTRGVKVVSREEAVMRIQAAVDARTECGADIVVVARSDSRQAISFEESLWRSRAFADAGADVLFIDALASKEEMRSFCEVSPSVPKMANMLEGGGKTPILTPVELQDIGFKIVAYPLSLLAVSIGAMQGALAAIRSGCLPSPGSMPSFEEMKDILGFNVYYEEEERYALSTSHLSSQRGYSTSDNCDYGSSHNFQDDTEMISQRLQDEVVEVLTPEVSHSYNNGDSTGGSFSRMWSRKLRVKISGRDGFDKLDIRIPAAFLEGITNIVPALVGVNLKELLDNTCFDDGGKQLLDFKDTMGDRIQVFLE</sequence>
<name>A0A9P0ZLN4_CUSEU</name>
<dbReference type="InterPro" id="IPR015813">
    <property type="entry name" value="Pyrv/PenolPyrv_kinase-like_dom"/>
</dbReference>
<gene>
    <name evidence="1" type="ORF">CEURO_LOCUS16592</name>
</gene>
<evidence type="ECO:0000313" key="2">
    <source>
        <dbReference type="Proteomes" id="UP001152484"/>
    </source>
</evidence>
<dbReference type="PANTHER" id="PTHR42905">
    <property type="entry name" value="PHOSPHOENOLPYRUVATE CARBOXYLASE"/>
    <property type="match status" value="1"/>
</dbReference>
<keyword evidence="2" id="KW-1185">Reference proteome</keyword>
<dbReference type="InterPro" id="IPR040442">
    <property type="entry name" value="Pyrv_kinase-like_dom_sf"/>
</dbReference>
<dbReference type="EMBL" id="CAMAPE010000046">
    <property type="protein sequence ID" value="CAH9104564.1"/>
    <property type="molecule type" value="Genomic_DNA"/>
</dbReference>
<protein>
    <recommendedName>
        <fullName evidence="3">Isocitrate lyase</fullName>
    </recommendedName>
</protein>